<dbReference type="GeneID" id="63827473"/>
<dbReference type="InParanoid" id="A0A165HIH7"/>
<dbReference type="STRING" id="1314785.A0A165HIH7"/>
<dbReference type="AlphaFoldDB" id="A0A165HIH7"/>
<dbReference type="RefSeq" id="XP_040769419.1">
    <property type="nucleotide sequence ID" value="XM_040910444.1"/>
</dbReference>
<sequence>MERLSKGATIAPIILASDKMHLSRFSGDKTAWPVYLSIGNLDKEIRRAPSSHATILIVEGYRLFHACMASILLSLIEAGNNGVEMDCTDGFIQKVFPILAATMLVTSCQENYCPTCNIQPNR</sequence>
<dbReference type="EMBL" id="KV427606">
    <property type="protein sequence ID" value="KZT11771.1"/>
    <property type="molecule type" value="Genomic_DNA"/>
</dbReference>
<dbReference type="Proteomes" id="UP000076871">
    <property type="component" value="Unassembled WGS sequence"/>
</dbReference>
<evidence type="ECO:0000313" key="2">
    <source>
        <dbReference type="Proteomes" id="UP000076871"/>
    </source>
</evidence>
<dbReference type="OrthoDB" id="2418900at2759"/>
<dbReference type="InterPro" id="IPR041078">
    <property type="entry name" value="Plavaka"/>
</dbReference>
<organism evidence="1 2">
    <name type="scientific">Laetiporus sulphureus 93-53</name>
    <dbReference type="NCBI Taxonomy" id="1314785"/>
    <lineage>
        <taxon>Eukaryota</taxon>
        <taxon>Fungi</taxon>
        <taxon>Dikarya</taxon>
        <taxon>Basidiomycota</taxon>
        <taxon>Agaricomycotina</taxon>
        <taxon>Agaricomycetes</taxon>
        <taxon>Polyporales</taxon>
        <taxon>Laetiporus</taxon>
    </lineage>
</organism>
<proteinExistence type="predicted"/>
<accession>A0A165HIH7</accession>
<dbReference type="Pfam" id="PF18759">
    <property type="entry name" value="Plavaka"/>
    <property type="match status" value="2"/>
</dbReference>
<name>A0A165HIH7_9APHY</name>
<protein>
    <submittedName>
        <fullName evidence="1">Uncharacterized protein</fullName>
    </submittedName>
</protein>
<evidence type="ECO:0000313" key="1">
    <source>
        <dbReference type="EMBL" id="KZT11771.1"/>
    </source>
</evidence>
<reference evidence="1 2" key="1">
    <citation type="journal article" date="2016" name="Mol. Biol. Evol.">
        <title>Comparative Genomics of Early-Diverging Mushroom-Forming Fungi Provides Insights into the Origins of Lignocellulose Decay Capabilities.</title>
        <authorList>
            <person name="Nagy L.G."/>
            <person name="Riley R."/>
            <person name="Tritt A."/>
            <person name="Adam C."/>
            <person name="Daum C."/>
            <person name="Floudas D."/>
            <person name="Sun H."/>
            <person name="Yadav J.S."/>
            <person name="Pangilinan J."/>
            <person name="Larsson K.H."/>
            <person name="Matsuura K."/>
            <person name="Barry K."/>
            <person name="Labutti K."/>
            <person name="Kuo R."/>
            <person name="Ohm R.A."/>
            <person name="Bhattacharya S.S."/>
            <person name="Shirouzu T."/>
            <person name="Yoshinaga Y."/>
            <person name="Martin F.M."/>
            <person name="Grigoriev I.V."/>
            <person name="Hibbett D.S."/>
        </authorList>
    </citation>
    <scope>NUCLEOTIDE SEQUENCE [LARGE SCALE GENOMIC DNA]</scope>
    <source>
        <strain evidence="1 2">93-53</strain>
    </source>
</reference>
<gene>
    <name evidence="1" type="ORF">LAESUDRAFT_733757</name>
</gene>
<keyword evidence="2" id="KW-1185">Reference proteome</keyword>